<dbReference type="HOGENOM" id="CLU_009379_0_0_1"/>
<dbReference type="EnsemblPlants" id="KEH40615">
    <property type="protein sequence ID" value="KEH40615"/>
    <property type="gene ID" value="MTR_1g032350"/>
</dbReference>
<dbReference type="EMBL" id="CM001217">
    <property type="protein sequence ID" value="KEH40587.1"/>
    <property type="molecule type" value="Genomic_DNA"/>
</dbReference>
<feature type="region of interest" description="Disordered" evidence="4">
    <location>
        <begin position="593"/>
        <end position="623"/>
    </location>
</feature>
<reference evidence="6 8" key="2">
    <citation type="journal article" date="2014" name="BMC Genomics">
        <title>An improved genome release (version Mt4.0) for the model legume Medicago truncatula.</title>
        <authorList>
            <person name="Tang H."/>
            <person name="Krishnakumar V."/>
            <person name="Bidwell S."/>
            <person name="Rosen B."/>
            <person name="Chan A."/>
            <person name="Zhou S."/>
            <person name="Gentzbittel L."/>
            <person name="Childs K.L."/>
            <person name="Yandell M."/>
            <person name="Gundlach H."/>
            <person name="Mayer K.F."/>
            <person name="Schwartz D.C."/>
            <person name="Town C.D."/>
        </authorList>
    </citation>
    <scope>GENOME REANNOTATION</scope>
    <source>
        <strain evidence="6">A17</strain>
        <strain evidence="7 8">cv. Jemalong A17</strain>
    </source>
</reference>
<dbReference type="GO" id="GO:0046540">
    <property type="term" value="C:U4/U6 x U5 tri-snRNP complex"/>
    <property type="evidence" value="ECO:0000318"/>
    <property type="project" value="GO_Central"/>
</dbReference>
<keyword evidence="8" id="KW-1185">Reference proteome</keyword>
<dbReference type="InterPro" id="IPR005011">
    <property type="entry name" value="SNU66/SART1"/>
</dbReference>
<evidence type="ECO:0000313" key="6">
    <source>
        <dbReference type="EMBL" id="KEH40615.1"/>
    </source>
</evidence>
<dbReference type="STRING" id="3880.A0A072VR45"/>
<comment type="similarity">
    <text evidence="2">Belongs to the SNU66/SART1 family.</text>
</comment>
<dbReference type="EMBL" id="CM001217">
    <property type="protein sequence ID" value="KEH40615.1"/>
    <property type="molecule type" value="Genomic_DNA"/>
</dbReference>
<feature type="region of interest" description="Disordered" evidence="4">
    <location>
        <begin position="1"/>
        <end position="205"/>
    </location>
</feature>
<dbReference type="Proteomes" id="UP000002051">
    <property type="component" value="Unassembled WGS sequence"/>
</dbReference>
<evidence type="ECO:0000313" key="8">
    <source>
        <dbReference type="Proteomes" id="UP000002051"/>
    </source>
</evidence>
<organism evidence="6 8">
    <name type="scientific">Medicago truncatula</name>
    <name type="common">Barrel medic</name>
    <name type="synonym">Medicago tribuloides</name>
    <dbReference type="NCBI Taxonomy" id="3880"/>
    <lineage>
        <taxon>Eukaryota</taxon>
        <taxon>Viridiplantae</taxon>
        <taxon>Streptophyta</taxon>
        <taxon>Embryophyta</taxon>
        <taxon>Tracheophyta</taxon>
        <taxon>Spermatophyta</taxon>
        <taxon>Magnoliopsida</taxon>
        <taxon>eudicotyledons</taxon>
        <taxon>Gunneridae</taxon>
        <taxon>Pentapetalae</taxon>
        <taxon>rosids</taxon>
        <taxon>fabids</taxon>
        <taxon>Fabales</taxon>
        <taxon>Fabaceae</taxon>
        <taxon>Papilionoideae</taxon>
        <taxon>50 kb inversion clade</taxon>
        <taxon>NPAAA clade</taxon>
        <taxon>Hologalegina</taxon>
        <taxon>IRL clade</taxon>
        <taxon>Trifolieae</taxon>
        <taxon>Medicago</taxon>
    </lineage>
</organism>
<evidence type="ECO:0000256" key="4">
    <source>
        <dbReference type="SAM" id="MobiDB-lite"/>
    </source>
</evidence>
<evidence type="ECO:0000313" key="5">
    <source>
        <dbReference type="EMBL" id="KEH40587.1"/>
    </source>
</evidence>
<feature type="compositionally biased region" description="Basic and acidic residues" evidence="4">
    <location>
        <begin position="1"/>
        <end position="138"/>
    </location>
</feature>
<feature type="compositionally biased region" description="Basic and acidic residues" evidence="4">
    <location>
        <begin position="191"/>
        <end position="205"/>
    </location>
</feature>
<dbReference type="Pfam" id="PF03343">
    <property type="entry name" value="SART-1"/>
    <property type="match status" value="2"/>
</dbReference>
<accession>A0A072VR45</accession>
<comment type="subcellular location">
    <subcellularLocation>
        <location evidence="1">Nucleus</location>
    </subcellularLocation>
</comment>
<evidence type="ECO:0000256" key="1">
    <source>
        <dbReference type="ARBA" id="ARBA00004123"/>
    </source>
</evidence>
<dbReference type="GO" id="GO:0000481">
    <property type="term" value="P:maturation of 5S rRNA"/>
    <property type="evidence" value="ECO:0000318"/>
    <property type="project" value="GO_Central"/>
</dbReference>
<name>A0A072VR45_MEDTR</name>
<dbReference type="PANTHER" id="PTHR14152:SF5">
    <property type="entry name" value="U4_U6.U5 TRI-SNRNP-ASSOCIATED PROTEIN 1"/>
    <property type="match status" value="1"/>
</dbReference>
<gene>
    <name evidence="5" type="ordered locus">MTR_1g032020</name>
    <name evidence="6" type="ordered locus">MTR_1g032350</name>
</gene>
<dbReference type="PANTHER" id="PTHR14152">
    <property type="entry name" value="SQUAMOUS CELL CARCINOMA ANTIGEN RECOGNISED BY CYTOTOXIC T LYMPHOCYTES"/>
    <property type="match status" value="1"/>
</dbReference>
<dbReference type="EnsemblPlants" id="KEH40587">
    <property type="protein sequence ID" value="KEH40587"/>
    <property type="gene ID" value="MTR_1g032020"/>
</dbReference>
<reference evidence="6 8" key="1">
    <citation type="journal article" date="2011" name="Nature">
        <title>The Medicago genome provides insight into the evolution of rhizobial symbioses.</title>
        <authorList>
            <person name="Young N.D."/>
            <person name="Debelle F."/>
            <person name="Oldroyd G.E."/>
            <person name="Geurts R."/>
            <person name="Cannon S.B."/>
            <person name="Udvardi M.K."/>
            <person name="Benedito V.A."/>
            <person name="Mayer K.F."/>
            <person name="Gouzy J."/>
            <person name="Schoof H."/>
            <person name="Van de Peer Y."/>
            <person name="Proost S."/>
            <person name="Cook D.R."/>
            <person name="Meyers B.C."/>
            <person name="Spannagl M."/>
            <person name="Cheung F."/>
            <person name="De Mita S."/>
            <person name="Krishnakumar V."/>
            <person name="Gundlach H."/>
            <person name="Zhou S."/>
            <person name="Mudge J."/>
            <person name="Bharti A.K."/>
            <person name="Murray J.D."/>
            <person name="Naoumkina M.A."/>
            <person name="Rosen B."/>
            <person name="Silverstein K.A."/>
            <person name="Tang H."/>
            <person name="Rombauts S."/>
            <person name="Zhao P.X."/>
            <person name="Zhou P."/>
            <person name="Barbe V."/>
            <person name="Bardou P."/>
            <person name="Bechner M."/>
            <person name="Bellec A."/>
            <person name="Berger A."/>
            <person name="Berges H."/>
            <person name="Bidwell S."/>
            <person name="Bisseling T."/>
            <person name="Choisne N."/>
            <person name="Couloux A."/>
            <person name="Denny R."/>
            <person name="Deshpande S."/>
            <person name="Dai X."/>
            <person name="Doyle J.J."/>
            <person name="Dudez A.M."/>
            <person name="Farmer A.D."/>
            <person name="Fouteau S."/>
            <person name="Franken C."/>
            <person name="Gibelin C."/>
            <person name="Gish J."/>
            <person name="Goldstein S."/>
            <person name="Gonzalez A.J."/>
            <person name="Green P.J."/>
            <person name="Hallab A."/>
            <person name="Hartog M."/>
            <person name="Hua A."/>
            <person name="Humphray S.J."/>
            <person name="Jeong D.H."/>
            <person name="Jing Y."/>
            <person name="Jocker A."/>
            <person name="Kenton S.M."/>
            <person name="Kim D.J."/>
            <person name="Klee K."/>
            <person name="Lai H."/>
            <person name="Lang C."/>
            <person name="Lin S."/>
            <person name="Macmil S.L."/>
            <person name="Magdelenat G."/>
            <person name="Matthews L."/>
            <person name="McCorrison J."/>
            <person name="Monaghan E.L."/>
            <person name="Mun J.H."/>
            <person name="Najar F.Z."/>
            <person name="Nicholson C."/>
            <person name="Noirot C."/>
            <person name="O'Bleness M."/>
            <person name="Paule C.R."/>
            <person name="Poulain J."/>
            <person name="Prion F."/>
            <person name="Qin B."/>
            <person name="Qu C."/>
            <person name="Retzel E.F."/>
            <person name="Riddle C."/>
            <person name="Sallet E."/>
            <person name="Samain S."/>
            <person name="Samson N."/>
            <person name="Sanders I."/>
            <person name="Saurat O."/>
            <person name="Scarpelli C."/>
            <person name="Schiex T."/>
            <person name="Segurens B."/>
            <person name="Severin A.J."/>
            <person name="Sherrier D.J."/>
            <person name="Shi R."/>
            <person name="Sims S."/>
            <person name="Singer S.R."/>
            <person name="Sinharoy S."/>
            <person name="Sterck L."/>
            <person name="Viollet A."/>
            <person name="Wang B.B."/>
            <person name="Wang K."/>
            <person name="Wang M."/>
            <person name="Wang X."/>
            <person name="Warfsmann J."/>
            <person name="Weissenbach J."/>
            <person name="White D.D."/>
            <person name="White J.D."/>
            <person name="Wiley G.B."/>
            <person name="Wincker P."/>
            <person name="Xing Y."/>
            <person name="Yang L."/>
            <person name="Yao Z."/>
            <person name="Ying F."/>
            <person name="Zhai J."/>
            <person name="Zhou L."/>
            <person name="Zuber A."/>
            <person name="Denarie J."/>
            <person name="Dixon R.A."/>
            <person name="May G.D."/>
            <person name="Schwartz D.C."/>
            <person name="Rogers J."/>
            <person name="Quetier F."/>
            <person name="Town C.D."/>
            <person name="Roe B.A."/>
        </authorList>
    </citation>
    <scope>NUCLEOTIDE SEQUENCE [LARGE SCALE GENOMIC DNA]</scope>
    <source>
        <strain evidence="6">A17</strain>
        <strain evidence="7 8">cv. Jemalong A17</strain>
    </source>
</reference>
<dbReference type="eggNOG" id="KOG2217">
    <property type="taxonomic scope" value="Eukaryota"/>
</dbReference>
<reference evidence="7" key="3">
    <citation type="submission" date="2015-04" db="UniProtKB">
        <authorList>
            <consortium name="EnsemblPlants"/>
        </authorList>
    </citation>
    <scope>IDENTIFICATION</scope>
    <source>
        <strain evidence="7">cv. Jemalong A17</strain>
    </source>
</reference>
<feature type="compositionally biased region" description="Basic and acidic residues" evidence="4">
    <location>
        <begin position="593"/>
        <end position="614"/>
    </location>
</feature>
<feature type="compositionally biased region" description="Basic and acidic residues" evidence="4">
    <location>
        <begin position="153"/>
        <end position="169"/>
    </location>
</feature>
<dbReference type="AlphaFoldDB" id="A0A072VR45"/>
<dbReference type="GO" id="GO:0045292">
    <property type="term" value="P:mRNA cis splicing, via spliceosome"/>
    <property type="evidence" value="ECO:0000318"/>
    <property type="project" value="GO_Central"/>
</dbReference>
<dbReference type="PaxDb" id="3880-AES84825"/>
<feature type="region of interest" description="Disordered" evidence="4">
    <location>
        <begin position="304"/>
        <end position="328"/>
    </location>
</feature>
<evidence type="ECO:0000313" key="7">
    <source>
        <dbReference type="EnsemblPlants" id="KEH40587"/>
    </source>
</evidence>
<keyword evidence="3" id="KW-0539">Nucleus</keyword>
<sequence>MDMEWSESRYDDRNNKGESPVREHRKKSEKENRRRDRDHPKRASGDTKKDRGSRRERSRVEREKNRFNYGNSREKDYDREKHRDRDKKDRDSEKKRELEKDSDRVREKVKERERGKHRDREIRECNRDEHEKDRSMDRGKRKAREEDFELSNLDDKLNYHEKRDDDVGKHAKASILNQDDEDGETSAYLSSKEHSLKMKETRTTKQFEATSEISSWANKSRKFEKERVLQLSKIFEEQDNIAVEGSDDEDKTHHLAGLKVVHDLDKVAKVGTVVLTIRDQPIIVDGDIKEDADMLENVGIGEQKRRDDTYKAAKKKTSSIYDDKSNDVPSTEKKILPKYDDLAAEEGLTLNERGRFSSEAEKKLEELKRRLTGVSTNNFEDLTSSRKVSSDYYSNEEMLQFKKPKKKKSFRKKDKLDIIALEAEAVSSGLGVGDLGCRKDAKRQAIKDEQERLTTEMRNNAYRSAYAKADEASELLRPEQSMYVKIGEDETQVFADDEEDICKSLEKARRLTLKKHEEKGASGPQAIAILATSNPSNETIDDQTAARESRENKVVFSEMNEFVREMKEFVKGLHIDEDAREDEDVIMHDDEADVSAKETKDEAGEWTEVKETQKNEQLNSEDTEEIVSYETIREVALGKGMFGALKLCKDQGTLKENIEWGGRNTDKKKSKLVGVLEDEGREAQNKKEIHIERKDEFGRTLTPKEAYRILSQKFHGVEPGKMKQEKRKKKFHEELKLKQMQNSDTPLLFTERMREVQACTKTPYVVLSGRVKPRQTSDRKSGFATVEKDLAGDLTPMLDIPWPRIYSSSKVEFNG</sequence>
<evidence type="ECO:0000256" key="3">
    <source>
        <dbReference type="ARBA" id="ARBA00023242"/>
    </source>
</evidence>
<evidence type="ECO:0000256" key="2">
    <source>
        <dbReference type="ARBA" id="ARBA00006076"/>
    </source>
</evidence>
<proteinExistence type="inferred from homology"/>
<protein>
    <submittedName>
        <fullName evidence="6">SART-1 family protein</fullName>
    </submittedName>
</protein>